<evidence type="ECO:0000256" key="1">
    <source>
        <dbReference type="SAM" id="Coils"/>
    </source>
</evidence>
<proteinExistence type="predicted"/>
<reference evidence="3 4" key="1">
    <citation type="submission" date="2022-09" db="EMBL/GenBank/DDBJ databases">
        <authorList>
            <person name="Palmer J.M."/>
        </authorList>
    </citation>
    <scope>NUCLEOTIDE SEQUENCE [LARGE SCALE GENOMIC DNA]</scope>
    <source>
        <strain evidence="3 4">DSM 7382</strain>
    </source>
</reference>
<organism evidence="3 4">
    <name type="scientific">Cerrena zonata</name>
    <dbReference type="NCBI Taxonomy" id="2478898"/>
    <lineage>
        <taxon>Eukaryota</taxon>
        <taxon>Fungi</taxon>
        <taxon>Dikarya</taxon>
        <taxon>Basidiomycota</taxon>
        <taxon>Agaricomycotina</taxon>
        <taxon>Agaricomycetes</taxon>
        <taxon>Polyporales</taxon>
        <taxon>Cerrenaceae</taxon>
        <taxon>Cerrena</taxon>
    </lineage>
</organism>
<evidence type="ECO:0000313" key="3">
    <source>
        <dbReference type="EMBL" id="KAK7695723.1"/>
    </source>
</evidence>
<keyword evidence="4" id="KW-1185">Reference proteome</keyword>
<feature type="compositionally biased region" description="Basic residues" evidence="2">
    <location>
        <begin position="126"/>
        <end position="146"/>
    </location>
</feature>
<evidence type="ECO:0008006" key="5">
    <source>
        <dbReference type="Google" id="ProtNLM"/>
    </source>
</evidence>
<dbReference type="AlphaFoldDB" id="A0AAW0GQN6"/>
<accession>A0AAW0GQN6</accession>
<feature type="compositionally biased region" description="Basic and acidic residues" evidence="2">
    <location>
        <begin position="105"/>
        <end position="125"/>
    </location>
</feature>
<dbReference type="Proteomes" id="UP001385951">
    <property type="component" value="Unassembled WGS sequence"/>
</dbReference>
<evidence type="ECO:0000313" key="4">
    <source>
        <dbReference type="Proteomes" id="UP001385951"/>
    </source>
</evidence>
<gene>
    <name evidence="3" type="ORF">QCA50_000359</name>
</gene>
<comment type="caution">
    <text evidence="3">The sequence shown here is derived from an EMBL/GenBank/DDBJ whole genome shotgun (WGS) entry which is preliminary data.</text>
</comment>
<feature type="region of interest" description="Disordered" evidence="2">
    <location>
        <begin position="85"/>
        <end position="159"/>
    </location>
</feature>
<keyword evidence="1" id="KW-0175">Coiled coil</keyword>
<sequence length="238" mass="27157">MHVRHGHLSRRCVGTLDIDPTRPETLEGSSDGMLYGEVPLMTMRADKSSKLLGSIIIEFYLAQDGEDSEEDNNPYASFKFTFRKSSSPNRRSYGIEGASASSSKRQRDSEEASDQESARTKTEPTRKKRPSRIPKRPSRIRKRPRRYTSSDDELSESRSSLANLVSDALKLKDERVAIEKEERELRFLLEKRNSELRVSGSDESYVIRTAHELFFLKEQNQTRRADLADAKRAISGIV</sequence>
<name>A0AAW0GQN6_9APHY</name>
<evidence type="ECO:0000256" key="2">
    <source>
        <dbReference type="SAM" id="MobiDB-lite"/>
    </source>
</evidence>
<feature type="coiled-coil region" evidence="1">
    <location>
        <begin position="161"/>
        <end position="198"/>
    </location>
</feature>
<protein>
    <recommendedName>
        <fullName evidence="5">C2 NT-type domain-containing protein</fullName>
    </recommendedName>
</protein>
<dbReference type="EMBL" id="JASBNA010000001">
    <property type="protein sequence ID" value="KAK7695723.1"/>
    <property type="molecule type" value="Genomic_DNA"/>
</dbReference>